<comment type="caution">
    <text evidence="4">The sequence shown here is derived from an EMBL/GenBank/DDBJ whole genome shotgun (WGS) entry which is preliminary data.</text>
</comment>
<dbReference type="Proteomes" id="UP001500507">
    <property type="component" value="Unassembled WGS sequence"/>
</dbReference>
<evidence type="ECO:0000313" key="4">
    <source>
        <dbReference type="EMBL" id="GAA0871095.1"/>
    </source>
</evidence>
<dbReference type="EMBL" id="BAAAFG010000001">
    <property type="protein sequence ID" value="GAA0871095.1"/>
    <property type="molecule type" value="Genomic_DNA"/>
</dbReference>
<feature type="domain" description="Secretion system C-terminal sorting" evidence="3">
    <location>
        <begin position="496"/>
        <end position="559"/>
    </location>
</feature>
<dbReference type="RefSeq" id="WP_343762738.1">
    <property type="nucleotide sequence ID" value="NZ_BAAAFG010000001.1"/>
</dbReference>
<dbReference type="InterPro" id="IPR026444">
    <property type="entry name" value="Secre_tail"/>
</dbReference>
<name>A0ABN1MDC4_9FLAO</name>
<evidence type="ECO:0000259" key="3">
    <source>
        <dbReference type="Pfam" id="PF18962"/>
    </source>
</evidence>
<proteinExistence type="predicted"/>
<keyword evidence="5" id="KW-1185">Reference proteome</keyword>
<dbReference type="Pfam" id="PF18962">
    <property type="entry name" value="Por_Secre_tail"/>
    <property type="match status" value="1"/>
</dbReference>
<reference evidence="4 5" key="1">
    <citation type="journal article" date="2019" name="Int. J. Syst. Evol. Microbiol.">
        <title>The Global Catalogue of Microorganisms (GCM) 10K type strain sequencing project: providing services to taxonomists for standard genome sequencing and annotation.</title>
        <authorList>
            <consortium name="The Broad Institute Genomics Platform"/>
            <consortium name="The Broad Institute Genome Sequencing Center for Infectious Disease"/>
            <person name="Wu L."/>
            <person name="Ma J."/>
        </authorList>
    </citation>
    <scope>NUCLEOTIDE SEQUENCE [LARGE SCALE GENOMIC DNA]</scope>
    <source>
        <strain evidence="4 5">JCM 16082</strain>
    </source>
</reference>
<keyword evidence="1 2" id="KW-0732">Signal</keyword>
<gene>
    <name evidence="4" type="ORF">GCM10009117_02400</name>
</gene>
<dbReference type="Pfam" id="PF08757">
    <property type="entry name" value="CotH"/>
    <property type="match status" value="1"/>
</dbReference>
<dbReference type="InterPro" id="IPR014867">
    <property type="entry name" value="Spore_coat_CotH_CotH2/3/7"/>
</dbReference>
<protein>
    <recommendedName>
        <fullName evidence="3">Secretion system C-terminal sorting domain-containing protein</fullName>
    </recommendedName>
</protein>
<sequence length="564" mass="64867">MRYLYFIISFCVFVFTANAQSTYTLQIESGRYQIDQEKQLIVCNIDLSVIPDLTGFDAVNLDLDQVYTLNTTPSNFTTQQAYSVSLNDIDYALYFSSVPLIHITSDEEIIDDPKVPAMFTYADDQQLVTSITGIELRGGFSQTFPKKTYDLEFWEDMSGDDSKDMQFGNLREDDDWILDAIYNEPLRFRAYSTHKLWLEIHTPHYSDEEDEAKAGADVMYAELFLNNSYIGLYMLSEQVDRKQLKLKKYNDDDGIRGELYKGESWQTGNTLFYGLPAYDNTSDLWGGYELKTPDPDDFIDWSNLYNFTDFVMNSTDVDFYAQLPDQLHIENAIDYFIFLNLLRATDNTGKNLYTGRYKQDYPYFFAPWDLDGVLGTIYDGSNENITDDILTNGLFDRMIVDAQNPVFALMAADRWNELRQDILSDASLDARFNTFFDVLINEKLYEREALAWQNYPYDQATKNYMEQWITTRLSFLDDYFGAILSTPSFDLDQIAIYPNPAVNLLTITSSDAIGSPYVIYSMQGNRIMSGNITSMDHQISTALLASGLYVITIGENSLKFQVTK</sequence>
<evidence type="ECO:0000256" key="1">
    <source>
        <dbReference type="ARBA" id="ARBA00022729"/>
    </source>
</evidence>
<evidence type="ECO:0000256" key="2">
    <source>
        <dbReference type="SAM" id="SignalP"/>
    </source>
</evidence>
<feature type="signal peptide" evidence="2">
    <location>
        <begin position="1"/>
        <end position="19"/>
    </location>
</feature>
<dbReference type="NCBIfam" id="TIGR04183">
    <property type="entry name" value="Por_Secre_tail"/>
    <property type="match status" value="1"/>
</dbReference>
<organism evidence="4 5">
    <name type="scientific">Gangjinia marincola</name>
    <dbReference type="NCBI Taxonomy" id="578463"/>
    <lineage>
        <taxon>Bacteria</taxon>
        <taxon>Pseudomonadati</taxon>
        <taxon>Bacteroidota</taxon>
        <taxon>Flavobacteriia</taxon>
        <taxon>Flavobacteriales</taxon>
        <taxon>Flavobacteriaceae</taxon>
        <taxon>Gangjinia</taxon>
    </lineage>
</organism>
<evidence type="ECO:0000313" key="5">
    <source>
        <dbReference type="Proteomes" id="UP001500507"/>
    </source>
</evidence>
<feature type="chain" id="PRO_5045668802" description="Secretion system C-terminal sorting domain-containing protein" evidence="2">
    <location>
        <begin position="20"/>
        <end position="564"/>
    </location>
</feature>
<accession>A0ABN1MDC4</accession>